<sequence length="407" mass="47308">MKIINIYENSSYTLDSKYIYEFVQLLKDNKKLPVRLKEETLFFDSYTIGSIQIKDLIINILPRTPKVTNNHYLEMQLYNEGLLDEKIVSLLGESASYGIQDNLINLFLEETFELVSRGLEGSFIKIQEETNQIHGRILVDKISPINLLQDKIPIEYEMHTLNTSYNKLIKLALERSKILTKKKNHIKLLALTNSFFDEIDADIHNLNELLQTEDEKLYFSNEKYPIVLGLAKKILKDLKINLTNNKITSSSYLVNSNNLFEKYVRTVLTNHLKLKITKWDKPKRMGKLKVDSTEFIKSYSPDIMIDFHNDSNSAFAVLDAKNKDISNHNKIGSISDLYQLLFYCYSLNSNYGGLVYPYYGKLDPVRINIESFKETNLFAFSIDFSKHIKDRNLTFSRSIKETLNILN</sequence>
<evidence type="ECO:0000313" key="1">
    <source>
        <dbReference type="EMBL" id="TES49153.1"/>
    </source>
</evidence>
<dbReference type="Proteomes" id="UP000298210">
    <property type="component" value="Unassembled WGS sequence"/>
</dbReference>
<name>A0A4Y7WKT0_9BACI</name>
<dbReference type="PANTHER" id="PTHR38733">
    <property type="entry name" value="PROTEIN MCRC"/>
    <property type="match status" value="1"/>
</dbReference>
<evidence type="ECO:0008006" key="3">
    <source>
        <dbReference type="Google" id="ProtNLM"/>
    </source>
</evidence>
<organism evidence="1 2">
    <name type="scientific">Shouchella lehensis</name>
    <dbReference type="NCBI Taxonomy" id="300825"/>
    <lineage>
        <taxon>Bacteria</taxon>
        <taxon>Bacillati</taxon>
        <taxon>Bacillota</taxon>
        <taxon>Bacilli</taxon>
        <taxon>Bacillales</taxon>
        <taxon>Bacillaceae</taxon>
        <taxon>Shouchella</taxon>
    </lineage>
</organism>
<dbReference type="RefSeq" id="WP_134258767.1">
    <property type="nucleotide sequence ID" value="NZ_LDIM01000006.1"/>
</dbReference>
<dbReference type="InterPro" id="IPR019292">
    <property type="entry name" value="McrC"/>
</dbReference>
<proteinExistence type="predicted"/>
<dbReference type="EMBL" id="SNUX01000002">
    <property type="protein sequence ID" value="TES49153.1"/>
    <property type="molecule type" value="Genomic_DNA"/>
</dbReference>
<reference evidence="1 2" key="1">
    <citation type="submission" date="2019-03" db="EMBL/GenBank/DDBJ databases">
        <authorList>
            <person name="Liu G."/>
        </authorList>
    </citation>
    <scope>NUCLEOTIDE SEQUENCE [LARGE SCALE GENOMIC DNA]</scope>
    <source>
        <strain evidence="1 2">DSM 19099</strain>
    </source>
</reference>
<dbReference type="Pfam" id="PF10117">
    <property type="entry name" value="McrBC"/>
    <property type="match status" value="1"/>
</dbReference>
<dbReference type="AlphaFoldDB" id="A0A4Y7WKT0"/>
<evidence type="ECO:0000313" key="2">
    <source>
        <dbReference type="Proteomes" id="UP000298210"/>
    </source>
</evidence>
<accession>A0A4Y7WKT0</accession>
<dbReference type="PANTHER" id="PTHR38733:SF1">
    <property type="entry name" value="TYPE IV METHYL-DIRECTED RESTRICTION ENZYME ECOKMCRBC"/>
    <property type="match status" value="1"/>
</dbReference>
<gene>
    <name evidence="1" type="ORF">E2L03_06625</name>
</gene>
<comment type="caution">
    <text evidence="1">The sequence shown here is derived from an EMBL/GenBank/DDBJ whole genome shotgun (WGS) entry which is preliminary data.</text>
</comment>
<protein>
    <recommendedName>
        <fullName evidence="3">Restriction endonuclease</fullName>
    </recommendedName>
</protein>